<protein>
    <submittedName>
        <fullName evidence="1">Uncharacterized protein</fullName>
    </submittedName>
</protein>
<proteinExistence type="predicted"/>
<keyword evidence="2" id="KW-1185">Reference proteome</keyword>
<evidence type="ECO:0000313" key="2">
    <source>
        <dbReference type="Proteomes" id="UP001164250"/>
    </source>
</evidence>
<organism evidence="1 2">
    <name type="scientific">Pistacia atlantica</name>
    <dbReference type="NCBI Taxonomy" id="434234"/>
    <lineage>
        <taxon>Eukaryota</taxon>
        <taxon>Viridiplantae</taxon>
        <taxon>Streptophyta</taxon>
        <taxon>Embryophyta</taxon>
        <taxon>Tracheophyta</taxon>
        <taxon>Spermatophyta</taxon>
        <taxon>Magnoliopsida</taxon>
        <taxon>eudicotyledons</taxon>
        <taxon>Gunneridae</taxon>
        <taxon>Pentapetalae</taxon>
        <taxon>rosids</taxon>
        <taxon>malvids</taxon>
        <taxon>Sapindales</taxon>
        <taxon>Anacardiaceae</taxon>
        <taxon>Pistacia</taxon>
    </lineage>
</organism>
<accession>A0ACC1BPS9</accession>
<reference evidence="2" key="1">
    <citation type="journal article" date="2023" name="G3 (Bethesda)">
        <title>Genome assembly and association tests identify interacting loci associated with vigor, precocity, and sex in interspecific pistachio rootstocks.</title>
        <authorList>
            <person name="Palmer W."/>
            <person name="Jacygrad E."/>
            <person name="Sagayaradj S."/>
            <person name="Cavanaugh K."/>
            <person name="Han R."/>
            <person name="Bertier L."/>
            <person name="Beede B."/>
            <person name="Kafkas S."/>
            <person name="Golino D."/>
            <person name="Preece J."/>
            <person name="Michelmore R."/>
        </authorList>
    </citation>
    <scope>NUCLEOTIDE SEQUENCE [LARGE SCALE GENOMIC DNA]</scope>
</reference>
<name>A0ACC1BPS9_9ROSI</name>
<gene>
    <name evidence="1" type="ORF">Patl1_05573</name>
</gene>
<evidence type="ECO:0000313" key="1">
    <source>
        <dbReference type="EMBL" id="KAJ0101183.1"/>
    </source>
</evidence>
<comment type="caution">
    <text evidence="1">The sequence shown here is derived from an EMBL/GenBank/DDBJ whole genome shotgun (WGS) entry which is preliminary data.</text>
</comment>
<dbReference type="EMBL" id="CM047899">
    <property type="protein sequence ID" value="KAJ0101183.1"/>
    <property type="molecule type" value="Genomic_DNA"/>
</dbReference>
<sequence length="26" mass="2889">MLRLPMNCGLNSNNILPKTMGQESLN</sequence>
<dbReference type="Proteomes" id="UP001164250">
    <property type="component" value="Chromosome 3"/>
</dbReference>